<dbReference type="AlphaFoldDB" id="A0A2N0TNG4"/>
<keyword evidence="3" id="KW-1185">Reference proteome</keyword>
<evidence type="ECO:0000313" key="4">
    <source>
        <dbReference type="Proteomes" id="UP000232533"/>
    </source>
</evidence>
<protein>
    <submittedName>
        <fullName evidence="2">Uncharacterized protein</fullName>
    </submittedName>
</protein>
<dbReference type="Proteomes" id="UP000176009">
    <property type="component" value="Unassembled WGS sequence"/>
</dbReference>
<name>A0A2N0TNG4_9FLAO</name>
<organism evidence="2 4">
    <name type="scientific">Salegentibacter salarius</name>
    <dbReference type="NCBI Taxonomy" id="435906"/>
    <lineage>
        <taxon>Bacteria</taxon>
        <taxon>Pseudomonadati</taxon>
        <taxon>Bacteroidota</taxon>
        <taxon>Flavobacteriia</taxon>
        <taxon>Flavobacteriales</taxon>
        <taxon>Flavobacteriaceae</taxon>
        <taxon>Salegentibacter</taxon>
    </lineage>
</organism>
<reference evidence="2 4" key="1">
    <citation type="submission" date="2015-10" db="EMBL/GenBank/DDBJ databases">
        <title>Draft genome sequence of Salegentibacter salinarum KCTC 12975.</title>
        <authorList>
            <person name="Lin W."/>
            <person name="Zheng Q."/>
        </authorList>
    </citation>
    <scope>NUCLEOTIDE SEQUENCE [LARGE SCALE GENOMIC DNA]</scope>
    <source>
        <strain evidence="2 4">KCTC 12974</strain>
    </source>
</reference>
<evidence type="ECO:0000313" key="1">
    <source>
        <dbReference type="EMBL" id="OEY71499.1"/>
    </source>
</evidence>
<gene>
    <name evidence="2" type="ORF">APR40_05040</name>
    <name evidence="1" type="ORF">BHS39_05040</name>
</gene>
<dbReference type="EMBL" id="MJBR01000049">
    <property type="protein sequence ID" value="OEY71499.1"/>
    <property type="molecule type" value="Genomic_DNA"/>
</dbReference>
<sequence length="134" mass="15394">MLFYGCDRSNDERIYRFVIKNDSGYDINLEIFDSDSNDFIKIITIPNSNFVSKDFQSSDMGEVYGIQDFFEGDSVNVVYGNNLKIESYKCVFLETESNGCSENGNIINDGDPQCDRDRVGNLYKTTYTFIPENF</sequence>
<accession>A0A2N0TNG4</accession>
<reference evidence="1 3" key="2">
    <citation type="submission" date="2016-09" db="EMBL/GenBank/DDBJ databases">
        <title>Genome Sequence of Salegentibacter salarius,Isolated from a Marine Solar Saltern of the Yellow Sea in South Korea.</title>
        <authorList>
            <person name="Zheng Q."/>
            <person name="Liu Y."/>
        </authorList>
    </citation>
    <scope>NUCLEOTIDE SEQUENCE [LARGE SCALE GENOMIC DNA]</scope>
    <source>
        <strain evidence="1 3">KCTC 12974</strain>
    </source>
</reference>
<dbReference type="Proteomes" id="UP000232533">
    <property type="component" value="Unassembled WGS sequence"/>
</dbReference>
<dbReference type="EMBL" id="LKTR01000054">
    <property type="protein sequence ID" value="PKD16289.1"/>
    <property type="molecule type" value="Genomic_DNA"/>
</dbReference>
<evidence type="ECO:0000313" key="3">
    <source>
        <dbReference type="Proteomes" id="UP000176009"/>
    </source>
</evidence>
<comment type="caution">
    <text evidence="2">The sequence shown here is derived from an EMBL/GenBank/DDBJ whole genome shotgun (WGS) entry which is preliminary data.</text>
</comment>
<evidence type="ECO:0000313" key="2">
    <source>
        <dbReference type="EMBL" id="PKD16289.1"/>
    </source>
</evidence>
<proteinExistence type="predicted"/>